<gene>
    <name evidence="7" type="ORF">CP985_05165</name>
</gene>
<proteinExistence type="predicted"/>
<accession>A0AAX2AGZ5</accession>
<reference evidence="7 8" key="1">
    <citation type="submission" date="2017-09" db="EMBL/GenBank/DDBJ databases">
        <title>Genomics of the genus Arcobacter.</title>
        <authorList>
            <person name="Perez-Cataluna A."/>
            <person name="Figueras M.J."/>
            <person name="Salas-Masso N."/>
        </authorList>
    </citation>
    <scope>NUCLEOTIDE SEQUENCE [LARGE SCALE GENOMIC DNA]</scope>
    <source>
        <strain evidence="7 8">CECT 7386</strain>
    </source>
</reference>
<dbReference type="SUPFAM" id="SSF46626">
    <property type="entry name" value="Cytochrome c"/>
    <property type="match status" value="1"/>
</dbReference>
<sequence>MKYLLFLITLVFLFSGCEEKQTKETTTTQAVEQTPKIKIIEGEKIKEENPFITYDLDGNKKVSISPDGVETNLTKEIAALATIKNNYERLNIAILSKSLSKNYIVKCSACHDDYANGVVGPSLIEKSEKEISDMIKAYRAKTKVNELMKYLVSQMDDKEIESLAKEISNLNKEIQRQKDEYK</sequence>
<feature type="domain" description="Cytochrome c" evidence="6">
    <location>
        <begin position="78"/>
        <end position="171"/>
    </location>
</feature>
<feature type="coiled-coil region" evidence="5">
    <location>
        <begin position="153"/>
        <end position="180"/>
    </location>
</feature>
<evidence type="ECO:0000313" key="7">
    <source>
        <dbReference type="EMBL" id="RXK16118.1"/>
    </source>
</evidence>
<name>A0AAX2AGZ5_9BACT</name>
<dbReference type="Gene3D" id="1.10.760.10">
    <property type="entry name" value="Cytochrome c-like domain"/>
    <property type="match status" value="1"/>
</dbReference>
<dbReference type="GO" id="GO:0046872">
    <property type="term" value="F:metal ion binding"/>
    <property type="evidence" value="ECO:0007669"/>
    <property type="project" value="UniProtKB-KW"/>
</dbReference>
<evidence type="ECO:0000256" key="4">
    <source>
        <dbReference type="PROSITE-ProRule" id="PRU00433"/>
    </source>
</evidence>
<dbReference type="RefSeq" id="WP_114842524.1">
    <property type="nucleotide sequence ID" value="NZ_CP031219.1"/>
</dbReference>
<dbReference type="GO" id="GO:0020037">
    <property type="term" value="F:heme binding"/>
    <property type="evidence" value="ECO:0007669"/>
    <property type="project" value="InterPro"/>
</dbReference>
<keyword evidence="3 4" id="KW-0408">Iron</keyword>
<evidence type="ECO:0000256" key="1">
    <source>
        <dbReference type="ARBA" id="ARBA00022617"/>
    </source>
</evidence>
<dbReference type="InterPro" id="IPR036909">
    <property type="entry name" value="Cyt_c-like_dom_sf"/>
</dbReference>
<dbReference type="EMBL" id="NXID01000014">
    <property type="protein sequence ID" value="RXK16118.1"/>
    <property type="molecule type" value="Genomic_DNA"/>
</dbReference>
<organism evidence="7 8">
    <name type="scientific">Malaciobacter mytili LMG 24559</name>
    <dbReference type="NCBI Taxonomy" id="1032238"/>
    <lineage>
        <taxon>Bacteria</taxon>
        <taxon>Pseudomonadati</taxon>
        <taxon>Campylobacterota</taxon>
        <taxon>Epsilonproteobacteria</taxon>
        <taxon>Campylobacterales</taxon>
        <taxon>Arcobacteraceae</taxon>
        <taxon>Malaciobacter</taxon>
    </lineage>
</organism>
<dbReference type="PROSITE" id="PS51007">
    <property type="entry name" value="CYTC"/>
    <property type="match status" value="1"/>
</dbReference>
<evidence type="ECO:0000256" key="5">
    <source>
        <dbReference type="SAM" id="Coils"/>
    </source>
</evidence>
<dbReference type="KEGG" id="amyt:AMYT_2150"/>
<dbReference type="AlphaFoldDB" id="A0AAX2AGZ5"/>
<dbReference type="InterPro" id="IPR009056">
    <property type="entry name" value="Cyt_c-like_dom"/>
</dbReference>
<evidence type="ECO:0000313" key="8">
    <source>
        <dbReference type="Proteomes" id="UP000290092"/>
    </source>
</evidence>
<evidence type="ECO:0000256" key="3">
    <source>
        <dbReference type="ARBA" id="ARBA00023004"/>
    </source>
</evidence>
<dbReference type="Proteomes" id="UP000290092">
    <property type="component" value="Unassembled WGS sequence"/>
</dbReference>
<keyword evidence="1 4" id="KW-0349">Heme</keyword>
<dbReference type="PROSITE" id="PS51257">
    <property type="entry name" value="PROKAR_LIPOPROTEIN"/>
    <property type="match status" value="1"/>
</dbReference>
<comment type="caution">
    <text evidence="7">The sequence shown here is derived from an EMBL/GenBank/DDBJ whole genome shotgun (WGS) entry which is preliminary data.</text>
</comment>
<evidence type="ECO:0000259" key="6">
    <source>
        <dbReference type="PROSITE" id="PS51007"/>
    </source>
</evidence>
<keyword evidence="5" id="KW-0175">Coiled coil</keyword>
<dbReference type="GO" id="GO:0009055">
    <property type="term" value="F:electron transfer activity"/>
    <property type="evidence" value="ECO:0007669"/>
    <property type="project" value="InterPro"/>
</dbReference>
<keyword evidence="8" id="KW-1185">Reference proteome</keyword>
<protein>
    <recommendedName>
        <fullName evidence="6">Cytochrome c domain-containing protein</fullName>
    </recommendedName>
</protein>
<evidence type="ECO:0000256" key="2">
    <source>
        <dbReference type="ARBA" id="ARBA00022723"/>
    </source>
</evidence>
<keyword evidence="2 4" id="KW-0479">Metal-binding</keyword>